<dbReference type="SUPFAM" id="SSF53098">
    <property type="entry name" value="Ribonuclease H-like"/>
    <property type="match status" value="1"/>
</dbReference>
<dbReference type="InterPro" id="IPR002176">
    <property type="entry name" value="X-over_junc_endoDNase_RuvC"/>
</dbReference>
<dbReference type="Pfam" id="PF02075">
    <property type="entry name" value="RuvC"/>
    <property type="match status" value="1"/>
</dbReference>
<dbReference type="Gene3D" id="3.30.420.10">
    <property type="entry name" value="Ribonuclease H-like superfamily/Ribonuclease H"/>
    <property type="match status" value="1"/>
</dbReference>
<dbReference type="EC" id="3.1.21.10" evidence="13 14"/>
<dbReference type="PANTHER" id="PTHR30194:SF3">
    <property type="entry name" value="CROSSOVER JUNCTION ENDODEOXYRIBONUCLEASE RUVC"/>
    <property type="match status" value="1"/>
</dbReference>
<sequence length="200" mass="21550">MSIFIGIDPGSRLTGYGIIRLSGDKLERLDAGTIHAYSQGETMPERLKRIFDGVSRIVEHYQKYTNEPMTAAIEQVFMASNPDTALKLGQARGAAIAAMVAKDLQVAEYTARQIKQAVCGYGAADKEQIQLMVMRLLSLEIQPQADAADGLACAICHAYHSQTLNKLLGGAAVIAGQGVGGRSKKKGRWRLTDVDLGNLS</sequence>
<keyword evidence="6 13" id="KW-0227">DNA damage</keyword>
<dbReference type="Proteomes" id="UP000229340">
    <property type="component" value="Chromosome"/>
</dbReference>
<evidence type="ECO:0000256" key="1">
    <source>
        <dbReference type="ARBA" id="ARBA00009518"/>
    </source>
</evidence>
<feature type="active site" evidence="13">
    <location>
        <position position="146"/>
    </location>
</feature>
<dbReference type="NCBIfam" id="TIGR00228">
    <property type="entry name" value="ruvC"/>
    <property type="match status" value="1"/>
</dbReference>
<dbReference type="InterPro" id="IPR012337">
    <property type="entry name" value="RNaseH-like_sf"/>
</dbReference>
<evidence type="ECO:0000313" key="15">
    <source>
        <dbReference type="EMBL" id="ATR78997.1"/>
    </source>
</evidence>
<evidence type="ECO:0000256" key="14">
    <source>
        <dbReference type="NCBIfam" id="TIGR00228"/>
    </source>
</evidence>
<dbReference type="PRINTS" id="PR00696">
    <property type="entry name" value="RSOLVASERUVC"/>
</dbReference>
<name>A0A2D2LVD6_FAUOS</name>
<evidence type="ECO:0000256" key="7">
    <source>
        <dbReference type="ARBA" id="ARBA00022801"/>
    </source>
</evidence>
<protein>
    <recommendedName>
        <fullName evidence="13 14">Crossover junction endodeoxyribonuclease RuvC</fullName>
        <ecNumber evidence="13 14">3.1.21.10</ecNumber>
    </recommendedName>
    <alternativeName>
        <fullName evidence="13">Holliday junction nuclease RuvC</fullName>
    </alternativeName>
    <alternativeName>
        <fullName evidence="13">Holliday junction resolvase RuvC</fullName>
    </alternativeName>
</protein>
<dbReference type="PROSITE" id="PS01321">
    <property type="entry name" value="RUVC"/>
    <property type="match status" value="1"/>
</dbReference>
<dbReference type="GO" id="GO:0003677">
    <property type="term" value="F:DNA binding"/>
    <property type="evidence" value="ECO:0007669"/>
    <property type="project" value="UniProtKB-KW"/>
</dbReference>
<feature type="binding site" evidence="13">
    <location>
        <position position="146"/>
    </location>
    <ligand>
        <name>Mg(2+)</name>
        <dbReference type="ChEBI" id="CHEBI:18420"/>
        <label>1</label>
    </ligand>
</feature>
<keyword evidence="9 13" id="KW-0238">DNA-binding</keyword>
<keyword evidence="8 13" id="KW-0460">Magnesium</keyword>
<keyword evidence="11 13" id="KW-0234">DNA repair</keyword>
<dbReference type="GO" id="GO:0048476">
    <property type="term" value="C:Holliday junction resolvase complex"/>
    <property type="evidence" value="ECO:0007669"/>
    <property type="project" value="UniProtKB-UniRule"/>
</dbReference>
<evidence type="ECO:0000256" key="12">
    <source>
        <dbReference type="ARBA" id="ARBA00029354"/>
    </source>
</evidence>
<organism evidence="15 16">
    <name type="scientific">Faucicola osloensis</name>
    <name type="common">Moraxella osloensis</name>
    <dbReference type="NCBI Taxonomy" id="34062"/>
    <lineage>
        <taxon>Bacteria</taxon>
        <taxon>Pseudomonadati</taxon>
        <taxon>Pseudomonadota</taxon>
        <taxon>Gammaproteobacteria</taxon>
        <taxon>Moraxellales</taxon>
        <taxon>Moraxellaceae</taxon>
        <taxon>Faucicola</taxon>
    </lineage>
</organism>
<comment type="function">
    <text evidence="13">The RuvA-RuvB-RuvC complex processes Holliday junction (HJ) DNA during genetic recombination and DNA repair. Endonuclease that resolves HJ intermediates. Cleaves cruciform DNA by making single-stranded nicks across the HJ at symmetrical positions within the homologous arms, yielding a 5'-phosphate and a 3'-hydroxyl group; requires a central core of homology in the junction. The consensus cleavage sequence is 5'-(A/T)TT(C/G)-3'. Cleavage occurs on the 3'-side of the TT dinucleotide at the point of strand exchange. HJ branch migration catalyzed by RuvA-RuvB allows RuvC to scan DNA until it finds its consensus sequence, where it cleaves and resolves the cruciform DNA.</text>
</comment>
<comment type="subunit">
    <text evidence="13">Homodimer which binds Holliday junction (HJ) DNA. The HJ becomes 2-fold symmetrical on binding to RuvC with unstacked arms; it has a different conformation from HJ DNA in complex with RuvA. In the full resolvosome a probable DNA-RuvA(4)-RuvB(12)-RuvC(2) complex forms which resolves the HJ.</text>
</comment>
<comment type="subcellular location">
    <subcellularLocation>
        <location evidence="13">Cytoplasm</location>
    </subcellularLocation>
</comment>
<evidence type="ECO:0000313" key="16">
    <source>
        <dbReference type="Proteomes" id="UP000229340"/>
    </source>
</evidence>
<evidence type="ECO:0000256" key="2">
    <source>
        <dbReference type="ARBA" id="ARBA00022490"/>
    </source>
</evidence>
<keyword evidence="2 13" id="KW-0963">Cytoplasm</keyword>
<dbReference type="STRING" id="34062.AXE82_03030"/>
<feature type="active site" evidence="13">
    <location>
        <position position="74"/>
    </location>
</feature>
<gene>
    <name evidence="13" type="primary">ruvC</name>
    <name evidence="15" type="ORF">NP7_06875</name>
</gene>
<comment type="cofactor">
    <cofactor evidence="13">
        <name>Mg(2+)</name>
        <dbReference type="ChEBI" id="CHEBI:18420"/>
    </cofactor>
    <text evidence="13">Binds 2 Mg(2+) ion per subunit.</text>
</comment>
<keyword evidence="3 13" id="KW-0540">Nuclease</keyword>
<dbReference type="CDD" id="cd16962">
    <property type="entry name" value="RuvC"/>
    <property type="match status" value="1"/>
</dbReference>
<dbReference type="PANTHER" id="PTHR30194">
    <property type="entry name" value="CROSSOVER JUNCTION ENDODEOXYRIBONUCLEASE RUVC"/>
    <property type="match status" value="1"/>
</dbReference>
<keyword evidence="7 13" id="KW-0378">Hydrolase</keyword>
<dbReference type="GO" id="GO:0000287">
    <property type="term" value="F:magnesium ion binding"/>
    <property type="evidence" value="ECO:0007669"/>
    <property type="project" value="UniProtKB-UniRule"/>
</dbReference>
<evidence type="ECO:0000256" key="6">
    <source>
        <dbReference type="ARBA" id="ARBA00022763"/>
    </source>
</evidence>
<dbReference type="EMBL" id="CP024443">
    <property type="protein sequence ID" value="ATR78997.1"/>
    <property type="molecule type" value="Genomic_DNA"/>
</dbReference>
<keyword evidence="4 13" id="KW-0479">Metal-binding</keyword>
<feature type="binding site" evidence="13">
    <location>
        <position position="74"/>
    </location>
    <ligand>
        <name>Mg(2+)</name>
        <dbReference type="ChEBI" id="CHEBI:18420"/>
        <label>2</label>
    </ligand>
</feature>
<dbReference type="RefSeq" id="WP_100270230.1">
    <property type="nucleotide sequence ID" value="NZ_CP024443.1"/>
</dbReference>
<dbReference type="InterPro" id="IPR020563">
    <property type="entry name" value="X-over_junc_endoDNase_Mg_BS"/>
</dbReference>
<reference evidence="16" key="1">
    <citation type="submission" date="2017-11" db="EMBL/GenBank/DDBJ databases">
        <title>Complete genome sequence of Moraxella osloensis NP7 isolated from human skin.</title>
        <authorList>
            <person name="Lee K."/>
            <person name="Lim J.Y."/>
            <person name="Hwang I."/>
        </authorList>
    </citation>
    <scope>NUCLEOTIDE SEQUENCE [LARGE SCALE GENOMIC DNA]</scope>
    <source>
        <strain evidence="16">NP7</strain>
    </source>
</reference>
<evidence type="ECO:0000256" key="10">
    <source>
        <dbReference type="ARBA" id="ARBA00023172"/>
    </source>
</evidence>
<evidence type="ECO:0000256" key="9">
    <source>
        <dbReference type="ARBA" id="ARBA00023125"/>
    </source>
</evidence>
<dbReference type="HAMAP" id="MF_00034">
    <property type="entry name" value="RuvC"/>
    <property type="match status" value="1"/>
</dbReference>
<evidence type="ECO:0000256" key="8">
    <source>
        <dbReference type="ARBA" id="ARBA00022842"/>
    </source>
</evidence>
<dbReference type="GO" id="GO:0008821">
    <property type="term" value="F:crossover junction DNA endonuclease activity"/>
    <property type="evidence" value="ECO:0007669"/>
    <property type="project" value="UniProtKB-UniRule"/>
</dbReference>
<accession>A0A2D2LVD6</accession>
<feature type="active site" evidence="13">
    <location>
        <position position="8"/>
    </location>
</feature>
<dbReference type="GO" id="GO:0006310">
    <property type="term" value="P:DNA recombination"/>
    <property type="evidence" value="ECO:0007669"/>
    <property type="project" value="UniProtKB-UniRule"/>
</dbReference>
<evidence type="ECO:0000256" key="5">
    <source>
        <dbReference type="ARBA" id="ARBA00022759"/>
    </source>
</evidence>
<feature type="binding site" evidence="13">
    <location>
        <position position="8"/>
    </location>
    <ligand>
        <name>Mg(2+)</name>
        <dbReference type="ChEBI" id="CHEBI:18420"/>
        <label>1</label>
    </ligand>
</feature>
<keyword evidence="10 13" id="KW-0233">DNA recombination</keyword>
<dbReference type="FunFam" id="3.30.420.10:FF:000002">
    <property type="entry name" value="Crossover junction endodeoxyribonuclease RuvC"/>
    <property type="match status" value="1"/>
</dbReference>
<proteinExistence type="inferred from homology"/>
<dbReference type="GO" id="GO:0005737">
    <property type="term" value="C:cytoplasm"/>
    <property type="evidence" value="ECO:0007669"/>
    <property type="project" value="UniProtKB-SubCell"/>
</dbReference>
<dbReference type="AlphaFoldDB" id="A0A2D2LVD6"/>
<dbReference type="InterPro" id="IPR036397">
    <property type="entry name" value="RNaseH_sf"/>
</dbReference>
<keyword evidence="5 13" id="KW-0255">Endonuclease</keyword>
<evidence type="ECO:0000256" key="11">
    <source>
        <dbReference type="ARBA" id="ARBA00023204"/>
    </source>
</evidence>
<dbReference type="GO" id="GO:0006281">
    <property type="term" value="P:DNA repair"/>
    <property type="evidence" value="ECO:0007669"/>
    <property type="project" value="UniProtKB-UniRule"/>
</dbReference>
<evidence type="ECO:0000256" key="3">
    <source>
        <dbReference type="ARBA" id="ARBA00022722"/>
    </source>
</evidence>
<evidence type="ECO:0000256" key="4">
    <source>
        <dbReference type="ARBA" id="ARBA00022723"/>
    </source>
</evidence>
<comment type="catalytic activity">
    <reaction evidence="12 13">
        <text>Endonucleolytic cleavage at a junction such as a reciprocal single-stranded crossover between two homologous DNA duplexes (Holliday junction).</text>
        <dbReference type="EC" id="3.1.21.10"/>
    </reaction>
</comment>
<comment type="similarity">
    <text evidence="1 13">Belongs to the RuvC family.</text>
</comment>
<evidence type="ECO:0000256" key="13">
    <source>
        <dbReference type="HAMAP-Rule" id="MF_00034"/>
    </source>
</evidence>